<name>A0ABX0G7K1_9RHOB</name>
<evidence type="ECO:0000256" key="1">
    <source>
        <dbReference type="SAM" id="Phobius"/>
    </source>
</evidence>
<organism evidence="2 3">
    <name type="scientific">Rhodobacter calidifons</name>
    <dbReference type="NCBI Taxonomy" id="2715277"/>
    <lineage>
        <taxon>Bacteria</taxon>
        <taxon>Pseudomonadati</taxon>
        <taxon>Pseudomonadota</taxon>
        <taxon>Alphaproteobacteria</taxon>
        <taxon>Rhodobacterales</taxon>
        <taxon>Rhodobacter group</taxon>
        <taxon>Rhodobacter</taxon>
    </lineage>
</organism>
<protein>
    <recommendedName>
        <fullName evidence="4">TadE-like protein</fullName>
    </recommendedName>
</protein>
<comment type="caution">
    <text evidence="2">The sequence shown here is derived from an EMBL/GenBank/DDBJ whole genome shotgun (WGS) entry which is preliminary data.</text>
</comment>
<feature type="transmembrane region" description="Helical" evidence="1">
    <location>
        <begin position="20"/>
        <end position="41"/>
    </location>
</feature>
<reference evidence="2 3" key="1">
    <citation type="journal article" date="2022" name="Microorganisms">
        <title>Genome Sequence and Characterization of a Xanthorhodopsin-Containing, Aerobic Anoxygenic Phototrophic Rhodobacter Species, Isolated from Mesophilic Conditions at Yellowstone National Park.</title>
        <authorList>
            <person name="Kyndt J.A."/>
            <person name="Robertson S."/>
            <person name="Shoffstall I.B."/>
            <person name="Ramaley R.F."/>
            <person name="Meyer T.E."/>
        </authorList>
    </citation>
    <scope>NUCLEOTIDE SEQUENCE [LARGE SCALE GENOMIC DNA]</scope>
    <source>
        <strain evidence="2 3">M37P</strain>
    </source>
</reference>
<keyword evidence="1" id="KW-1133">Transmembrane helix</keyword>
<keyword evidence="3" id="KW-1185">Reference proteome</keyword>
<dbReference type="RefSeq" id="WP_166402965.1">
    <property type="nucleotide sequence ID" value="NZ_JAANHS010000006.1"/>
</dbReference>
<evidence type="ECO:0000313" key="3">
    <source>
        <dbReference type="Proteomes" id="UP001515660"/>
    </source>
</evidence>
<gene>
    <name evidence="2" type="ORF">G8O29_09270</name>
</gene>
<sequence>MCKITRRFRSFLRDEDGLILAEGLIMIPLMIWALVAMFIYWDVFRTINVTQKAAYGVADLLSRQRNDIPLTFANGLQNVMNFLTPGGHPVKMRITSLECISPSGQGCTATAGTYRLLFSFSPGNRVPALTEPAIQQWKAVRIPILNHLESVFVVETSVEFKSQMKTVLAGLLVGVEDAEFGQFIVTKPRHRRLCLQGTTTCN</sequence>
<keyword evidence="1" id="KW-0472">Membrane</keyword>
<dbReference type="Proteomes" id="UP001515660">
    <property type="component" value="Unassembled WGS sequence"/>
</dbReference>
<proteinExistence type="predicted"/>
<accession>A0ABX0G7K1</accession>
<evidence type="ECO:0000313" key="2">
    <source>
        <dbReference type="EMBL" id="NHB76927.1"/>
    </source>
</evidence>
<keyword evidence="1" id="KW-0812">Transmembrane</keyword>
<dbReference type="EMBL" id="JAANHS010000006">
    <property type="protein sequence ID" value="NHB76927.1"/>
    <property type="molecule type" value="Genomic_DNA"/>
</dbReference>
<evidence type="ECO:0008006" key="4">
    <source>
        <dbReference type="Google" id="ProtNLM"/>
    </source>
</evidence>